<proteinExistence type="predicted"/>
<dbReference type="InterPro" id="IPR011006">
    <property type="entry name" value="CheY-like_superfamily"/>
</dbReference>
<dbReference type="PANTHER" id="PTHR44520">
    <property type="entry name" value="RESPONSE REGULATOR RCP1-RELATED"/>
    <property type="match status" value="1"/>
</dbReference>
<dbReference type="PANTHER" id="PTHR44520:SF2">
    <property type="entry name" value="RESPONSE REGULATOR RCP1"/>
    <property type="match status" value="1"/>
</dbReference>
<evidence type="ECO:0000313" key="3">
    <source>
        <dbReference type="EMBL" id="RYU94216.1"/>
    </source>
</evidence>
<keyword evidence="4" id="KW-1185">Reference proteome</keyword>
<name>A0A4Q5LWN2_9BACT</name>
<reference evidence="3 4" key="1">
    <citation type="submission" date="2019-02" db="EMBL/GenBank/DDBJ databases">
        <title>Bacterial novel species Emticicia sp. 17J42-9 isolated from soil.</title>
        <authorList>
            <person name="Jung H.-Y."/>
        </authorList>
    </citation>
    <scope>NUCLEOTIDE SEQUENCE [LARGE SCALE GENOMIC DNA]</scope>
    <source>
        <strain evidence="3 4">17J42-9</strain>
    </source>
</reference>
<evidence type="ECO:0000259" key="2">
    <source>
        <dbReference type="PROSITE" id="PS50110"/>
    </source>
</evidence>
<dbReference type="Gene3D" id="3.40.50.2300">
    <property type="match status" value="1"/>
</dbReference>
<sequence>MYISLNIVLAEKDTEYQEIFQEALEEASIPATLTIVNDGKELMDKLKSAQSPTYNVVVMDMNIPKKSGIQCLKEIRKDHKWNNTYSVILTSDKNKNQVEKAYRAGANLFVTKPDSYKDYIETIRKILTSEREMSLPIYFS</sequence>
<dbReference type="OrthoDB" id="7631574at2"/>
<dbReference type="Pfam" id="PF00072">
    <property type="entry name" value="Response_reg"/>
    <property type="match status" value="1"/>
</dbReference>
<dbReference type="EMBL" id="SEWF01000029">
    <property type="protein sequence ID" value="RYU94216.1"/>
    <property type="molecule type" value="Genomic_DNA"/>
</dbReference>
<dbReference type="InterPro" id="IPR001789">
    <property type="entry name" value="Sig_transdc_resp-reg_receiver"/>
</dbReference>
<evidence type="ECO:0000256" key="1">
    <source>
        <dbReference type="PROSITE-ProRule" id="PRU00169"/>
    </source>
</evidence>
<evidence type="ECO:0000313" key="4">
    <source>
        <dbReference type="Proteomes" id="UP000293162"/>
    </source>
</evidence>
<keyword evidence="1" id="KW-0597">Phosphoprotein</keyword>
<comment type="caution">
    <text evidence="3">The sequence shown here is derived from an EMBL/GenBank/DDBJ whole genome shotgun (WGS) entry which is preliminary data.</text>
</comment>
<dbReference type="InterPro" id="IPR052893">
    <property type="entry name" value="TCS_response_regulator"/>
</dbReference>
<organism evidence="3 4">
    <name type="scientific">Emticicia agri</name>
    <dbReference type="NCBI Taxonomy" id="2492393"/>
    <lineage>
        <taxon>Bacteria</taxon>
        <taxon>Pseudomonadati</taxon>
        <taxon>Bacteroidota</taxon>
        <taxon>Cytophagia</taxon>
        <taxon>Cytophagales</taxon>
        <taxon>Leadbetterellaceae</taxon>
        <taxon>Emticicia</taxon>
    </lineage>
</organism>
<dbReference type="Proteomes" id="UP000293162">
    <property type="component" value="Unassembled WGS sequence"/>
</dbReference>
<protein>
    <submittedName>
        <fullName evidence="3">Response regulator</fullName>
    </submittedName>
</protein>
<accession>A0A4Q5LWN2</accession>
<feature type="modified residue" description="4-aspartylphosphate" evidence="1">
    <location>
        <position position="60"/>
    </location>
</feature>
<dbReference type="AlphaFoldDB" id="A0A4Q5LWN2"/>
<dbReference type="SUPFAM" id="SSF52172">
    <property type="entry name" value="CheY-like"/>
    <property type="match status" value="1"/>
</dbReference>
<feature type="domain" description="Response regulatory" evidence="2">
    <location>
        <begin position="6"/>
        <end position="127"/>
    </location>
</feature>
<dbReference type="PROSITE" id="PS50110">
    <property type="entry name" value="RESPONSE_REGULATORY"/>
    <property type="match status" value="1"/>
</dbReference>
<dbReference type="RefSeq" id="WP_130022671.1">
    <property type="nucleotide sequence ID" value="NZ_SEWF01000029.1"/>
</dbReference>
<dbReference type="GO" id="GO:0000160">
    <property type="term" value="P:phosphorelay signal transduction system"/>
    <property type="evidence" value="ECO:0007669"/>
    <property type="project" value="InterPro"/>
</dbReference>
<dbReference type="SMART" id="SM00448">
    <property type="entry name" value="REC"/>
    <property type="match status" value="1"/>
</dbReference>
<gene>
    <name evidence="3" type="ORF">EWM59_18120</name>
</gene>